<gene>
    <name evidence="4" type="ORF">AVDCRST_MAG58-2260</name>
</gene>
<name>A0A6J4R537_9ACTN</name>
<feature type="transmembrane region" description="Helical" evidence="1">
    <location>
        <begin position="40"/>
        <end position="63"/>
    </location>
</feature>
<evidence type="ECO:0000259" key="2">
    <source>
        <dbReference type="PROSITE" id="PS50887"/>
    </source>
</evidence>
<evidence type="ECO:0000256" key="1">
    <source>
        <dbReference type="SAM" id="Phobius"/>
    </source>
</evidence>
<feature type="transmembrane region" description="Helical" evidence="1">
    <location>
        <begin position="140"/>
        <end position="158"/>
    </location>
</feature>
<dbReference type="InterPro" id="IPR003607">
    <property type="entry name" value="HD/PDEase_dom"/>
</dbReference>
<feature type="transmembrane region" description="Helical" evidence="1">
    <location>
        <begin position="75"/>
        <end position="105"/>
    </location>
</feature>
<dbReference type="Gene3D" id="1.10.3210.10">
    <property type="entry name" value="Hypothetical protein af1432"/>
    <property type="match status" value="1"/>
</dbReference>
<dbReference type="EMBL" id="CADCVF010000045">
    <property type="protein sequence ID" value="CAA9459344.1"/>
    <property type="molecule type" value="Genomic_DNA"/>
</dbReference>
<dbReference type="AlphaFoldDB" id="A0A6J4R537"/>
<dbReference type="InterPro" id="IPR000160">
    <property type="entry name" value="GGDEF_dom"/>
</dbReference>
<proteinExistence type="predicted"/>
<feature type="domain" description="GGDEF" evidence="2">
    <location>
        <begin position="352"/>
        <end position="468"/>
    </location>
</feature>
<dbReference type="Gene3D" id="3.30.70.270">
    <property type="match status" value="1"/>
</dbReference>
<evidence type="ECO:0000259" key="3">
    <source>
        <dbReference type="PROSITE" id="PS51832"/>
    </source>
</evidence>
<dbReference type="Pfam" id="PF00990">
    <property type="entry name" value="GGDEF"/>
    <property type="match status" value="1"/>
</dbReference>
<feature type="transmembrane region" description="Helical" evidence="1">
    <location>
        <begin position="111"/>
        <end position="128"/>
    </location>
</feature>
<organism evidence="4">
    <name type="scientific">uncultured Rubrobacteraceae bacterium</name>
    <dbReference type="NCBI Taxonomy" id="349277"/>
    <lineage>
        <taxon>Bacteria</taxon>
        <taxon>Bacillati</taxon>
        <taxon>Actinomycetota</taxon>
        <taxon>Rubrobacteria</taxon>
        <taxon>Rubrobacterales</taxon>
        <taxon>Rubrobacteraceae</taxon>
        <taxon>environmental samples</taxon>
    </lineage>
</organism>
<sequence length="673" mass="71422">MRQIKPASTVASPRAGLLRVALTGIVAPMLAWAFPAAWGALLAAGLALLFGIFLIVGWPAFLLHERLVRVFVDTALVGVLVAYTGGAGSPFFSLFLLAALGIAWIETRPKVAVAAAALVAGYPAAVFASGGVGALGSTPVALRTGLVALFCVAVAFLGSEMQGFRRLAIRLSSTLANEIDRVESDERLISKFVPVVKVLSLEGILGWTVEAAHTVGGGPYVHVAALKGNHHSTILEGDSDVCPSWWHPSIQRLVLQSCREGKTVRSEEEIHGIEGFMAIPLGTDEDEKWGAVIVGGGEYGAEEERALKLLAGGMGPALEDAEDAPGGLDQLTGLPNRASLHRVLRRELSYGRPLTVLAMQPTGFGESDPASSGALLQRIGQRLTDGRQRAFRYGDEEFVIVLSGSGESRARQAALALQQQVSDLHLTAAVGWVLAEPGDQGSVLDAALRALEKAKGQPGGISGLPAETQSLGRFVEDEKKRVLGIARTLVEALEAKDPYIKGHLSAVSNLAMRIGSEISLPGEQLEALNSGALLHDLGKIGIPDHILQKSGRLTEDEYAEIKRHPTLGVSILTPVRELASALPVVKHHHERFDGKGYPDGLRGEDIPLIARVVSVADAFDSMVRARPYGYGISRKAALGEIEENSGTQFDPRIVRALLKVVYAPRDQQANSAG</sequence>
<keyword evidence="1" id="KW-1133">Transmembrane helix</keyword>
<dbReference type="PROSITE" id="PS51832">
    <property type="entry name" value="HD_GYP"/>
    <property type="match status" value="1"/>
</dbReference>
<dbReference type="PANTHER" id="PTHR43155">
    <property type="entry name" value="CYCLIC DI-GMP PHOSPHODIESTERASE PA4108-RELATED"/>
    <property type="match status" value="1"/>
</dbReference>
<dbReference type="SUPFAM" id="SSF109604">
    <property type="entry name" value="HD-domain/PDEase-like"/>
    <property type="match status" value="1"/>
</dbReference>
<dbReference type="SMART" id="SM00471">
    <property type="entry name" value="HDc"/>
    <property type="match status" value="1"/>
</dbReference>
<dbReference type="PROSITE" id="PS50887">
    <property type="entry name" value="GGDEF"/>
    <property type="match status" value="1"/>
</dbReference>
<dbReference type="SUPFAM" id="SSF55073">
    <property type="entry name" value="Nucleotide cyclase"/>
    <property type="match status" value="1"/>
</dbReference>
<reference evidence="4" key="1">
    <citation type="submission" date="2020-02" db="EMBL/GenBank/DDBJ databases">
        <authorList>
            <person name="Meier V. D."/>
        </authorList>
    </citation>
    <scope>NUCLEOTIDE SEQUENCE</scope>
    <source>
        <strain evidence="4">AVDCRST_MAG58</strain>
    </source>
</reference>
<dbReference type="InterPro" id="IPR029787">
    <property type="entry name" value="Nucleotide_cyclase"/>
</dbReference>
<dbReference type="InterPro" id="IPR037522">
    <property type="entry name" value="HD_GYP_dom"/>
</dbReference>
<dbReference type="CDD" id="cd00077">
    <property type="entry name" value="HDc"/>
    <property type="match status" value="1"/>
</dbReference>
<evidence type="ECO:0000313" key="4">
    <source>
        <dbReference type="EMBL" id="CAA9459344.1"/>
    </source>
</evidence>
<keyword evidence="1" id="KW-0812">Transmembrane</keyword>
<keyword evidence="1" id="KW-0472">Membrane</keyword>
<accession>A0A6J4R537</accession>
<protein>
    <recommendedName>
        <fullName evidence="5">HD-GYP domain-containing protein</fullName>
    </recommendedName>
</protein>
<dbReference type="InterPro" id="IPR043128">
    <property type="entry name" value="Rev_trsase/Diguanyl_cyclase"/>
</dbReference>
<dbReference type="SMART" id="SM00267">
    <property type="entry name" value="GGDEF"/>
    <property type="match status" value="1"/>
</dbReference>
<evidence type="ECO:0008006" key="5">
    <source>
        <dbReference type="Google" id="ProtNLM"/>
    </source>
</evidence>
<dbReference type="Pfam" id="PF13487">
    <property type="entry name" value="HD_5"/>
    <property type="match status" value="1"/>
</dbReference>
<feature type="transmembrane region" description="Helical" evidence="1">
    <location>
        <begin position="16"/>
        <end position="34"/>
    </location>
</feature>
<dbReference type="PANTHER" id="PTHR43155:SF2">
    <property type="entry name" value="CYCLIC DI-GMP PHOSPHODIESTERASE PA4108"/>
    <property type="match status" value="1"/>
</dbReference>
<feature type="domain" description="HD-GYP" evidence="3">
    <location>
        <begin position="478"/>
        <end position="673"/>
    </location>
</feature>